<accession>A0A2T3ZI92</accession>
<reference evidence="1 2" key="1">
    <citation type="submission" date="2016-07" db="EMBL/GenBank/DDBJ databases">
        <title>Multiple horizontal gene transfer events from other fungi enriched the ability of initially mycotrophic Trichoderma (Ascomycota) to feed on dead plant biomass.</title>
        <authorList>
            <consortium name="DOE Joint Genome Institute"/>
            <person name="Aerts A."/>
            <person name="Atanasova L."/>
            <person name="Chenthamara K."/>
            <person name="Zhang J."/>
            <person name="Grujic M."/>
            <person name="Henrissat B."/>
            <person name="Kuo A."/>
            <person name="Salamov A."/>
            <person name="Lipzen A."/>
            <person name="Labutti K."/>
            <person name="Barry K."/>
            <person name="Miao Y."/>
            <person name="Rahimi M.J."/>
            <person name="Shen Q."/>
            <person name="Grigoriev I.V."/>
            <person name="Kubicek C.P."/>
            <person name="Druzhinina I.S."/>
        </authorList>
    </citation>
    <scope>NUCLEOTIDE SEQUENCE [LARGE SCALE GENOMIC DNA]</scope>
    <source>
        <strain evidence="1 2">CBS 433.97</strain>
    </source>
</reference>
<name>A0A2T3ZI92_TRIA4</name>
<proteinExistence type="predicted"/>
<gene>
    <name evidence="1" type="ORF">M441DRAFT_44587</name>
</gene>
<dbReference type="Proteomes" id="UP000240493">
    <property type="component" value="Unassembled WGS sequence"/>
</dbReference>
<keyword evidence="2" id="KW-1185">Reference proteome</keyword>
<dbReference type="EMBL" id="KZ679258">
    <property type="protein sequence ID" value="PTB44534.1"/>
    <property type="molecule type" value="Genomic_DNA"/>
</dbReference>
<evidence type="ECO:0000313" key="2">
    <source>
        <dbReference type="Proteomes" id="UP000240493"/>
    </source>
</evidence>
<protein>
    <submittedName>
        <fullName evidence="1">Uncharacterized protein</fullName>
    </submittedName>
</protein>
<organism evidence="1 2">
    <name type="scientific">Trichoderma asperellum (strain ATCC 204424 / CBS 433.97 / NBRC 101777)</name>
    <dbReference type="NCBI Taxonomy" id="1042311"/>
    <lineage>
        <taxon>Eukaryota</taxon>
        <taxon>Fungi</taxon>
        <taxon>Dikarya</taxon>
        <taxon>Ascomycota</taxon>
        <taxon>Pezizomycotina</taxon>
        <taxon>Sordariomycetes</taxon>
        <taxon>Hypocreomycetidae</taxon>
        <taxon>Hypocreales</taxon>
        <taxon>Hypocreaceae</taxon>
        <taxon>Trichoderma</taxon>
    </lineage>
</organism>
<evidence type="ECO:0000313" key="1">
    <source>
        <dbReference type="EMBL" id="PTB44534.1"/>
    </source>
</evidence>
<sequence length="285" mass="33263">MSYSTTIACQCNHFYLRQCSLCITDSDVEIPTIKDAWSPQWLLKSFDNEDDNKGAAAKMLRYRIKLMLYTLSSTRFGNYKLPCPELPPIVRPFRWLISYHVLPKGYRFTNQYQTPPWRMLLRCLLIDLPSQLASPNHLLDIKSWKQYPLGGKNKVYDYTEENPYNITCGKRVVFSKQTNGSKPVLRGDWLFVAYLWSADRSWVEHINVADLLNFAKPFCIQGWEWADTVGASADKPILFHELKTREENYEWEDYGVPLIGRSIPNSRERVSELRRLVNLHASDLL</sequence>
<dbReference type="AlphaFoldDB" id="A0A2T3ZI92"/>